<evidence type="ECO:0000313" key="2">
    <source>
        <dbReference type="EMBL" id="MDQ6411892.1"/>
    </source>
</evidence>
<dbReference type="Proteomes" id="UP001209412">
    <property type="component" value="Unassembled WGS sequence"/>
</dbReference>
<accession>A0AAP5EZY9</accession>
<protein>
    <recommendedName>
        <fullName evidence="5">Tetratricopeptide repeat protein</fullName>
    </recommendedName>
</protein>
<sequence>MAWPFFYVKRGHCEKTLAVFDRALEYFPDDCQLHFNRTVAMEELGRADDALNGYGKCLAIEPDYADAHYNLTRLKELRVDKQGALRAGHRTRKKSVLLSWLRSSPRADTRL</sequence>
<proteinExistence type="predicted"/>
<dbReference type="SUPFAM" id="SSF48452">
    <property type="entry name" value="TPR-like"/>
    <property type="match status" value="1"/>
</dbReference>
<evidence type="ECO:0000313" key="4">
    <source>
        <dbReference type="Proteomes" id="UP001242288"/>
    </source>
</evidence>
<dbReference type="AlphaFoldDB" id="A0AAP5EZY9"/>
<name>A0AAP5EZY9_9BURK</name>
<dbReference type="RefSeq" id="WP_266260845.1">
    <property type="nucleotide sequence ID" value="NZ_JAMXWF010000036.1"/>
</dbReference>
<gene>
    <name evidence="2" type="ORF">NIE36_32620</name>
    <name evidence="1" type="ORF">OSB80_32685</name>
</gene>
<dbReference type="EMBL" id="JAPKHW010000036">
    <property type="protein sequence ID" value="MCX4150075.1"/>
    <property type="molecule type" value="Genomic_DNA"/>
</dbReference>
<comment type="caution">
    <text evidence="2">The sequence shown here is derived from an EMBL/GenBank/DDBJ whole genome shotgun (WGS) entry which is preliminary data.</text>
</comment>
<dbReference type="InterPro" id="IPR011990">
    <property type="entry name" value="TPR-like_helical_dom_sf"/>
</dbReference>
<evidence type="ECO:0000313" key="1">
    <source>
        <dbReference type="EMBL" id="MCX4150075.1"/>
    </source>
</evidence>
<keyword evidence="3" id="KW-1185">Reference proteome</keyword>
<reference evidence="2" key="1">
    <citation type="submission" date="2022-06" db="EMBL/GenBank/DDBJ databases">
        <title>PHB producers.</title>
        <authorList>
            <person name="Besaury L."/>
        </authorList>
    </citation>
    <scope>NUCLEOTIDE SEQUENCE</scope>
    <source>
        <strain evidence="2 3">SEWS6</strain>
    </source>
</reference>
<dbReference type="Gene3D" id="1.25.40.10">
    <property type="entry name" value="Tetratricopeptide repeat domain"/>
    <property type="match status" value="1"/>
</dbReference>
<evidence type="ECO:0008006" key="5">
    <source>
        <dbReference type="Google" id="ProtNLM"/>
    </source>
</evidence>
<dbReference type="EMBL" id="JAMXWF010000036">
    <property type="protein sequence ID" value="MDQ6411892.1"/>
    <property type="molecule type" value="Genomic_DNA"/>
</dbReference>
<evidence type="ECO:0000313" key="3">
    <source>
        <dbReference type="Proteomes" id="UP001209412"/>
    </source>
</evidence>
<dbReference type="Proteomes" id="UP001242288">
    <property type="component" value="Unassembled WGS sequence"/>
</dbReference>
<organism evidence="2 4">
    <name type="scientific">Paraburkholderia madseniana</name>
    <dbReference type="NCBI Taxonomy" id="2599607"/>
    <lineage>
        <taxon>Bacteria</taxon>
        <taxon>Pseudomonadati</taxon>
        <taxon>Pseudomonadota</taxon>
        <taxon>Betaproteobacteria</taxon>
        <taxon>Burkholderiales</taxon>
        <taxon>Burkholderiaceae</taxon>
        <taxon>Paraburkholderia</taxon>
    </lineage>
</organism>